<dbReference type="STRING" id="1381081.BIY22_01500"/>
<comment type="subcellular location">
    <subcellularLocation>
        <location evidence="1">Cell membrane</location>
        <topology evidence="1">Multi-pass membrane protein</topology>
    </subcellularLocation>
</comment>
<dbReference type="Pfam" id="PF04632">
    <property type="entry name" value="FUSC"/>
    <property type="match status" value="1"/>
</dbReference>
<evidence type="ECO:0000256" key="3">
    <source>
        <dbReference type="ARBA" id="ARBA00022475"/>
    </source>
</evidence>
<evidence type="ECO:0008006" key="10">
    <source>
        <dbReference type="Google" id="ProtNLM"/>
    </source>
</evidence>
<comment type="caution">
    <text evidence="8">The sequence shown here is derived from an EMBL/GenBank/DDBJ whole genome shotgun (WGS) entry which is preliminary data.</text>
</comment>
<dbReference type="RefSeq" id="WP_075705833.1">
    <property type="nucleotide sequence ID" value="NZ_MJMJ01000001.1"/>
</dbReference>
<reference evidence="8 9" key="1">
    <citation type="submission" date="2016-09" db="EMBL/GenBank/DDBJ databases">
        <title>Genomic Taxonomy of the Vibrionaceae.</title>
        <authorList>
            <person name="Gonzalez-Castillo A."/>
            <person name="Gomez-Gil B."/>
            <person name="Enciso-Ibarra K."/>
        </authorList>
    </citation>
    <scope>NUCLEOTIDE SEQUENCE [LARGE SCALE GENOMIC DNA]</scope>
    <source>
        <strain evidence="8 9">CAIM 703</strain>
    </source>
</reference>
<keyword evidence="2" id="KW-0813">Transport</keyword>
<feature type="transmembrane region" description="Helical" evidence="7">
    <location>
        <begin position="463"/>
        <end position="481"/>
    </location>
</feature>
<feature type="transmembrane region" description="Helical" evidence="7">
    <location>
        <begin position="104"/>
        <end position="123"/>
    </location>
</feature>
<feature type="transmembrane region" description="Helical" evidence="7">
    <location>
        <begin position="58"/>
        <end position="76"/>
    </location>
</feature>
<dbReference type="Proteomes" id="UP000186313">
    <property type="component" value="Unassembled WGS sequence"/>
</dbReference>
<evidence type="ECO:0000256" key="1">
    <source>
        <dbReference type="ARBA" id="ARBA00004651"/>
    </source>
</evidence>
<keyword evidence="4 7" id="KW-0812">Transmembrane</keyword>
<keyword evidence="6 7" id="KW-0472">Membrane</keyword>
<dbReference type="PANTHER" id="PTHR30509">
    <property type="entry name" value="P-HYDROXYBENZOIC ACID EFFLUX PUMP SUBUNIT-RELATED"/>
    <property type="match status" value="1"/>
</dbReference>
<feature type="transmembrane region" description="Helical" evidence="7">
    <location>
        <begin position="12"/>
        <end position="28"/>
    </location>
</feature>
<feature type="transmembrane region" description="Helical" evidence="7">
    <location>
        <begin position="542"/>
        <end position="563"/>
    </location>
</feature>
<dbReference type="PANTHER" id="PTHR30509:SF9">
    <property type="entry name" value="MULTIDRUG RESISTANCE PROTEIN MDTO"/>
    <property type="match status" value="1"/>
</dbReference>
<feature type="transmembrane region" description="Helical" evidence="7">
    <location>
        <begin position="135"/>
        <end position="155"/>
    </location>
</feature>
<sequence length="764" mass="86003">MIGIRYRLPLKVALALTLAIVSALWLGWEKPYWAAFSVVVMAVTESTGHSLKKGRQRIIGTLFGVFAAFVFIGLFAQQPVELIACYSLFSAVCVYQQTNVRNGYAWSIGMMVATIVMVMGGLSGEQTFTIAVLRIQETLLGVLCFSLVFSLLWPVSSRTLLLETLRSYYQQQATIVGQILSDLEETSSLQRDYSLGNSIKRLSRLQDLIQAAMADSYELSSNSLRWQQLLKQQNQWILLCGHLYEATRLLNAPLSAKQKNAVSGVLQHLQQRAQSASELLSYLLEQASWEESAYLLDKRVNPIAQAIDLPHDGEQENQSHGALGALAKILSQMDEQHQQMQATLFAALGLESCCTSDNLSDLAVSVPTTQPDLTDLAVSVPTTQPDLTVSVPVRKVPVPTRVCRWVALDPERVIHVLKFLLMLWITIALWLYVPMPGGPMIVLFGGAFGAVILSMPFASTRSLLFYMLGWAGVVLLQYVFVLPHLNEVWQLAGFYFINSFVIWFVFYQPQQIFHRLLGTMNLVLMTNSAMKLTPSYDIQYSLQILLLFSVGMLVIFFINHGVFSANPERVFLRQLSHFRRSLQANLDGLLSRNKRLHIGIVSPVPVAHIASAEAAIGMIDWSMYPELEKGEAEQLIARAYSLCLHYRAFSDSYAQWQSCSFHSGIDNLVQSSIEEMIRLLNKSMICEDNWQHAVALRHLQLRLKLYRYGLDHHSPLQITFSQQQADLSYQLLVSMQILLESLQQLQQETSGKQFYALRLSPYAI</sequence>
<feature type="transmembrane region" description="Helical" evidence="7">
    <location>
        <begin position="440"/>
        <end position="457"/>
    </location>
</feature>
<evidence type="ECO:0000256" key="2">
    <source>
        <dbReference type="ARBA" id="ARBA00022448"/>
    </source>
</evidence>
<keyword evidence="5 7" id="KW-1133">Transmembrane helix</keyword>
<evidence type="ECO:0000256" key="7">
    <source>
        <dbReference type="SAM" id="Phobius"/>
    </source>
</evidence>
<gene>
    <name evidence="8" type="ORF">BIY22_01500</name>
</gene>
<dbReference type="AlphaFoldDB" id="A0A1Q9HQS1"/>
<evidence type="ECO:0000256" key="6">
    <source>
        <dbReference type="ARBA" id="ARBA00023136"/>
    </source>
</evidence>
<evidence type="ECO:0000313" key="8">
    <source>
        <dbReference type="EMBL" id="OLQ93193.1"/>
    </source>
</evidence>
<feature type="transmembrane region" description="Helical" evidence="7">
    <location>
        <begin position="413"/>
        <end position="433"/>
    </location>
</feature>
<protein>
    <recommendedName>
        <fullName evidence="10">Fusaric acid resistance protein</fullName>
    </recommendedName>
</protein>
<proteinExistence type="predicted"/>
<dbReference type="GO" id="GO:0005886">
    <property type="term" value="C:plasma membrane"/>
    <property type="evidence" value="ECO:0007669"/>
    <property type="project" value="UniProtKB-SubCell"/>
</dbReference>
<dbReference type="EMBL" id="MJMJ01000001">
    <property type="protein sequence ID" value="OLQ93193.1"/>
    <property type="molecule type" value="Genomic_DNA"/>
</dbReference>
<keyword evidence="3" id="KW-1003">Cell membrane</keyword>
<evidence type="ECO:0000313" key="9">
    <source>
        <dbReference type="Proteomes" id="UP000186313"/>
    </source>
</evidence>
<dbReference type="GO" id="GO:0022857">
    <property type="term" value="F:transmembrane transporter activity"/>
    <property type="evidence" value="ECO:0007669"/>
    <property type="project" value="InterPro"/>
</dbReference>
<organism evidence="8 9">
    <name type="scientific">Vibrio panuliri</name>
    <dbReference type="NCBI Taxonomy" id="1381081"/>
    <lineage>
        <taxon>Bacteria</taxon>
        <taxon>Pseudomonadati</taxon>
        <taxon>Pseudomonadota</taxon>
        <taxon>Gammaproteobacteria</taxon>
        <taxon>Vibrionales</taxon>
        <taxon>Vibrionaceae</taxon>
        <taxon>Vibrio</taxon>
    </lineage>
</organism>
<accession>A0A1Q9HQS1</accession>
<evidence type="ECO:0000256" key="4">
    <source>
        <dbReference type="ARBA" id="ARBA00022692"/>
    </source>
</evidence>
<name>A0A1Q9HQS1_9VIBR</name>
<feature type="transmembrane region" description="Helical" evidence="7">
    <location>
        <begin position="488"/>
        <end position="506"/>
    </location>
</feature>
<dbReference type="InterPro" id="IPR006726">
    <property type="entry name" value="PHBA_efflux_AaeB/fusaric-R"/>
</dbReference>
<evidence type="ECO:0000256" key="5">
    <source>
        <dbReference type="ARBA" id="ARBA00022989"/>
    </source>
</evidence>